<keyword evidence="1" id="KW-0812">Transmembrane</keyword>
<accession>A0A1T4PUS9</accession>
<protein>
    <submittedName>
        <fullName evidence="2">Uncharacterized protein</fullName>
    </submittedName>
</protein>
<evidence type="ECO:0000256" key="1">
    <source>
        <dbReference type="SAM" id="Phobius"/>
    </source>
</evidence>
<evidence type="ECO:0000313" key="2">
    <source>
        <dbReference type="EMBL" id="SJZ95189.1"/>
    </source>
</evidence>
<feature type="transmembrane region" description="Helical" evidence="1">
    <location>
        <begin position="6"/>
        <end position="32"/>
    </location>
</feature>
<keyword evidence="1" id="KW-0472">Membrane</keyword>
<keyword evidence="1" id="KW-1133">Transmembrane helix</keyword>
<proteinExistence type="predicted"/>
<sequence length="38" mass="4330">MEMAAIWIPVPGGFIAHITYFRSAFAGAVFLFDQYFFP</sequence>
<dbReference type="Proteomes" id="UP000190367">
    <property type="component" value="Unassembled WGS sequence"/>
</dbReference>
<dbReference type="AlphaFoldDB" id="A0A1T4PUS9"/>
<organism evidence="2 3">
    <name type="scientific">Chitinophaga eiseniae</name>
    <dbReference type="NCBI Taxonomy" id="634771"/>
    <lineage>
        <taxon>Bacteria</taxon>
        <taxon>Pseudomonadati</taxon>
        <taxon>Bacteroidota</taxon>
        <taxon>Chitinophagia</taxon>
        <taxon>Chitinophagales</taxon>
        <taxon>Chitinophagaceae</taxon>
        <taxon>Chitinophaga</taxon>
    </lineage>
</organism>
<evidence type="ECO:0000313" key="3">
    <source>
        <dbReference type="Proteomes" id="UP000190367"/>
    </source>
</evidence>
<name>A0A1T4PUS9_9BACT</name>
<dbReference type="EMBL" id="FUWZ01000002">
    <property type="protein sequence ID" value="SJZ95189.1"/>
    <property type="molecule type" value="Genomic_DNA"/>
</dbReference>
<gene>
    <name evidence="2" type="ORF">SAMN04488128_10212</name>
</gene>
<keyword evidence="3" id="KW-1185">Reference proteome</keyword>
<reference evidence="3" key="1">
    <citation type="submission" date="2017-02" db="EMBL/GenBank/DDBJ databases">
        <authorList>
            <person name="Varghese N."/>
            <person name="Submissions S."/>
        </authorList>
    </citation>
    <scope>NUCLEOTIDE SEQUENCE [LARGE SCALE GENOMIC DNA]</scope>
    <source>
        <strain evidence="3">DSM 22224</strain>
    </source>
</reference>